<feature type="region of interest" description="Disordered" evidence="1">
    <location>
        <begin position="1"/>
        <end position="63"/>
    </location>
</feature>
<evidence type="ECO:0000256" key="2">
    <source>
        <dbReference type="SAM" id="Phobius"/>
    </source>
</evidence>
<dbReference type="Pfam" id="PF15677">
    <property type="entry name" value="CEND1"/>
    <property type="match status" value="1"/>
</dbReference>
<organism evidence="3 4">
    <name type="scientific">Astyanax mexicanus</name>
    <name type="common">Blind cave fish</name>
    <name type="synonym">Astyanax fasciatus mexicanus</name>
    <dbReference type="NCBI Taxonomy" id="7994"/>
    <lineage>
        <taxon>Eukaryota</taxon>
        <taxon>Metazoa</taxon>
        <taxon>Chordata</taxon>
        <taxon>Craniata</taxon>
        <taxon>Vertebrata</taxon>
        <taxon>Euteleostomi</taxon>
        <taxon>Actinopterygii</taxon>
        <taxon>Neopterygii</taxon>
        <taxon>Teleostei</taxon>
        <taxon>Ostariophysi</taxon>
        <taxon>Characiformes</taxon>
        <taxon>Characoidei</taxon>
        <taxon>Acestrorhamphidae</taxon>
        <taxon>Acestrorhamphinae</taxon>
        <taxon>Astyanax</taxon>
    </lineage>
</organism>
<dbReference type="GeneTree" id="ENSGT00940000171027"/>
<dbReference type="GO" id="GO:0021549">
    <property type="term" value="P:cerebellum development"/>
    <property type="evidence" value="ECO:0007669"/>
    <property type="project" value="InterPro"/>
</dbReference>
<dbReference type="InterPro" id="IPR020162">
    <property type="entry name" value="Cend1"/>
</dbReference>
<dbReference type="AlphaFoldDB" id="A0A3B1J2B9"/>
<proteinExistence type="predicted"/>
<name>A0A3B1J2B9_ASTMX</name>
<dbReference type="Bgee" id="ENSAMXG00000039950">
    <property type="expression patterns" value="Expressed in brain and 12 other cell types or tissues"/>
</dbReference>
<reference evidence="4" key="2">
    <citation type="journal article" date="2014" name="Nat. Commun.">
        <title>The cavefish genome reveals candidate genes for eye loss.</title>
        <authorList>
            <person name="McGaugh S.E."/>
            <person name="Gross J.B."/>
            <person name="Aken B."/>
            <person name="Blin M."/>
            <person name="Borowsky R."/>
            <person name="Chalopin D."/>
            <person name="Hinaux H."/>
            <person name="Jeffery W.R."/>
            <person name="Keene A."/>
            <person name="Ma L."/>
            <person name="Minx P."/>
            <person name="Murphy D."/>
            <person name="O'Quin K.E."/>
            <person name="Retaux S."/>
            <person name="Rohner N."/>
            <person name="Searle S.M."/>
            <person name="Stahl B.A."/>
            <person name="Tabin C."/>
            <person name="Volff J.N."/>
            <person name="Yoshizawa M."/>
            <person name="Warren W.C."/>
        </authorList>
    </citation>
    <scope>NUCLEOTIDE SEQUENCE [LARGE SCALE GENOMIC DNA]</scope>
    <source>
        <strain evidence="4">female</strain>
    </source>
</reference>
<feature type="compositionally biased region" description="Pro residues" evidence="1">
    <location>
        <begin position="22"/>
        <end position="36"/>
    </location>
</feature>
<keyword evidence="2" id="KW-0812">Transmembrane</keyword>
<keyword evidence="2" id="KW-0472">Membrane</keyword>
<feature type="transmembrane region" description="Helical" evidence="2">
    <location>
        <begin position="72"/>
        <end position="92"/>
    </location>
</feature>
<keyword evidence="2" id="KW-1133">Transmembrane helix</keyword>
<sequence>MDTKAKSGSKSASRAEKKDPAPLKPDPVPAEPSPPTEPEKTADDGAASQEGAPEGGEGKGSGCEMLEHLKPFLIGGAVVALGAILVGAILLAKKN</sequence>
<evidence type="ECO:0000256" key="1">
    <source>
        <dbReference type="SAM" id="MobiDB-lite"/>
    </source>
</evidence>
<accession>A0A3B1J2B9</accession>
<keyword evidence="4" id="KW-1185">Reference proteome</keyword>
<evidence type="ECO:0000313" key="3">
    <source>
        <dbReference type="Ensembl" id="ENSAMXP00000036051.1"/>
    </source>
</evidence>
<evidence type="ECO:0000313" key="4">
    <source>
        <dbReference type="Proteomes" id="UP000018467"/>
    </source>
</evidence>
<dbReference type="Proteomes" id="UP000018467">
    <property type="component" value="Unassembled WGS sequence"/>
</dbReference>
<dbReference type="InParanoid" id="A0A3B1J2B9"/>
<reference evidence="4" key="1">
    <citation type="submission" date="2013-03" db="EMBL/GenBank/DDBJ databases">
        <authorList>
            <person name="Jeffery W."/>
            <person name="Warren W."/>
            <person name="Wilson R.K."/>
        </authorList>
    </citation>
    <scope>NUCLEOTIDE SEQUENCE</scope>
    <source>
        <strain evidence="4">female</strain>
    </source>
</reference>
<reference evidence="3" key="3">
    <citation type="submission" date="2025-08" db="UniProtKB">
        <authorList>
            <consortium name="Ensembl"/>
        </authorList>
    </citation>
    <scope>IDENTIFICATION</scope>
</reference>
<protein>
    <submittedName>
        <fullName evidence="3">Si:ch73-119p20.1</fullName>
    </submittedName>
</protein>
<dbReference type="Ensembl" id="ENSAMXT00000043005.1">
    <property type="protein sequence ID" value="ENSAMXP00000036051.1"/>
    <property type="gene ID" value="ENSAMXG00000039950.1"/>
</dbReference>
<reference evidence="3" key="4">
    <citation type="submission" date="2025-09" db="UniProtKB">
        <authorList>
            <consortium name="Ensembl"/>
        </authorList>
    </citation>
    <scope>IDENTIFICATION</scope>
</reference>
<feature type="compositionally biased region" description="Low complexity" evidence="1">
    <location>
        <begin position="1"/>
        <end position="12"/>
    </location>
</feature>
<dbReference type="GO" id="GO:0030182">
    <property type="term" value="P:neuron differentiation"/>
    <property type="evidence" value="ECO:0007669"/>
    <property type="project" value="InterPro"/>
</dbReference>